<gene>
    <name evidence="15" type="primary">rtcB</name>
    <name evidence="16" type="ordered locus">Hbut_0518</name>
</gene>
<comment type="subunit">
    <text evidence="2 15">Monomer.</text>
</comment>
<evidence type="ECO:0000256" key="13">
    <source>
        <dbReference type="PIRSR" id="PIRSR601233-2"/>
    </source>
</evidence>
<feature type="binding site" evidence="14">
    <location>
        <position position="239"/>
    </location>
    <ligand>
        <name>Mn(2+)</name>
        <dbReference type="ChEBI" id="CHEBI:29035"/>
        <label>2</label>
    </ligand>
</feature>
<evidence type="ECO:0000256" key="1">
    <source>
        <dbReference type="ARBA" id="ARBA00008071"/>
    </source>
</evidence>
<dbReference type="GO" id="GO:0006388">
    <property type="term" value="P:tRNA splicing, via endonucleolytic cleavage and ligation"/>
    <property type="evidence" value="ECO:0007669"/>
    <property type="project" value="UniProtKB-ARBA"/>
</dbReference>
<evidence type="ECO:0000256" key="12">
    <source>
        <dbReference type="PIRSR" id="PIRSR601233-1"/>
    </source>
</evidence>
<dbReference type="Pfam" id="PF01139">
    <property type="entry name" value="RtcB"/>
    <property type="match status" value="1"/>
</dbReference>
<evidence type="ECO:0000256" key="7">
    <source>
        <dbReference type="ARBA" id="ARBA00023211"/>
    </source>
</evidence>
<evidence type="ECO:0000256" key="11">
    <source>
        <dbReference type="ARBA" id="ARBA00049514"/>
    </source>
</evidence>
<dbReference type="EC" id="6.5.1.-" evidence="15"/>
<dbReference type="SUPFAM" id="SSF103365">
    <property type="entry name" value="Hypothetical protein PH1602"/>
    <property type="match status" value="1"/>
</dbReference>
<dbReference type="InterPro" id="IPR036025">
    <property type="entry name" value="RtcB-like_sf"/>
</dbReference>
<feature type="binding site" evidence="13">
    <location>
        <begin position="407"/>
        <end position="410"/>
    </location>
    <ligand>
        <name>GMP</name>
        <dbReference type="ChEBI" id="CHEBI:58115"/>
    </ligand>
</feature>
<dbReference type="AlphaFoldDB" id="A2BK69"/>
<dbReference type="KEGG" id="hbu:Hbut_0518"/>
<evidence type="ECO:0000256" key="15">
    <source>
        <dbReference type="RuleBase" id="RU371113"/>
    </source>
</evidence>
<dbReference type="eggNOG" id="arCOG04246">
    <property type="taxonomic scope" value="Archaea"/>
</dbReference>
<evidence type="ECO:0000256" key="8">
    <source>
        <dbReference type="ARBA" id="ARBA00033766"/>
    </source>
</evidence>
<accession>A2BK69</accession>
<evidence type="ECO:0000256" key="4">
    <source>
        <dbReference type="ARBA" id="ARBA00022723"/>
    </source>
</evidence>
<feature type="binding site" evidence="13">
    <location>
        <begin position="382"/>
        <end position="385"/>
    </location>
    <ligand>
        <name>GMP</name>
        <dbReference type="ChEBI" id="CHEBI:58115"/>
    </ligand>
</feature>
<evidence type="ECO:0000256" key="5">
    <source>
        <dbReference type="ARBA" id="ARBA00022741"/>
    </source>
</evidence>
<feature type="binding site" evidence="13">
    <location>
        <position position="389"/>
    </location>
    <ligand>
        <name>GMP</name>
        <dbReference type="ChEBI" id="CHEBI:58115"/>
    </ligand>
</feature>
<comment type="function">
    <text evidence="9">Essential for tRNA splicing and maturation. Acts by directly joining spliced tRNA halves to mature-sized tRNAs. Joins RNA with 2',3'-cyclic-phosphate or 3'-phosphate ends to RNA with 5'-hydroxy ends.</text>
</comment>
<dbReference type="InterPro" id="IPR001233">
    <property type="entry name" value="RtcB"/>
</dbReference>
<dbReference type="HOGENOM" id="CLU_022279_0_1_2"/>
<comment type="catalytic activity">
    <reaction evidence="10">
        <text>a 3'-end 3'-phospho-ribonucleotide-RNA + a 5'-end dephospho-ribonucleoside-RNA + GTP = a ribonucleotidyl-ribonucleotide-RNA + GMP + diphosphate</text>
        <dbReference type="Rhea" id="RHEA:68076"/>
        <dbReference type="Rhea" id="RHEA-COMP:10463"/>
        <dbReference type="Rhea" id="RHEA-COMP:13936"/>
        <dbReference type="Rhea" id="RHEA-COMP:17355"/>
        <dbReference type="ChEBI" id="CHEBI:33019"/>
        <dbReference type="ChEBI" id="CHEBI:37565"/>
        <dbReference type="ChEBI" id="CHEBI:58115"/>
        <dbReference type="ChEBI" id="CHEBI:83062"/>
        <dbReference type="ChEBI" id="CHEBI:138284"/>
        <dbReference type="ChEBI" id="CHEBI:173118"/>
        <dbReference type="EC" id="6.5.1.8"/>
    </reaction>
</comment>
<feature type="binding site" evidence="14">
    <location>
        <position position="333"/>
    </location>
    <ligand>
        <name>Mn(2+)</name>
        <dbReference type="ChEBI" id="CHEBI:29035"/>
        <label>2</label>
    </ligand>
</feature>
<comment type="similarity">
    <text evidence="1 15">Belongs to the RtcB family.</text>
</comment>
<comment type="cofactor">
    <cofactor evidence="14 15">
        <name>Mn(2+)</name>
        <dbReference type="ChEBI" id="CHEBI:29035"/>
    </cofactor>
    <text evidence="14 15">Binds 2 manganese ions per subunit.</text>
</comment>
<dbReference type="Proteomes" id="UP000002593">
    <property type="component" value="Chromosome"/>
</dbReference>
<evidence type="ECO:0000256" key="6">
    <source>
        <dbReference type="ARBA" id="ARBA00023134"/>
    </source>
</evidence>
<proteinExistence type="inferred from homology"/>
<dbReference type="GO" id="GO:0046872">
    <property type="term" value="F:metal ion binding"/>
    <property type="evidence" value="ECO:0007669"/>
    <property type="project" value="UniProtKB-UniRule"/>
</dbReference>
<evidence type="ECO:0000256" key="10">
    <source>
        <dbReference type="ARBA" id="ARBA00047746"/>
    </source>
</evidence>
<keyword evidence="17" id="KW-1185">Reference proteome</keyword>
<feature type="binding site" evidence="13">
    <location>
        <begin position="206"/>
        <end position="210"/>
    </location>
    <ligand>
        <name>GMP</name>
        <dbReference type="ChEBI" id="CHEBI:58115"/>
    </ligand>
</feature>
<reference evidence="16 17" key="1">
    <citation type="journal article" date="2007" name="Archaea">
        <title>The genome of Hyperthermus butylicus: a sulfur-reducing, peptide fermenting, neutrophilic Crenarchaeote growing up to 108 degrees C.</title>
        <authorList>
            <person name="Brugger K."/>
            <person name="Chen L."/>
            <person name="Stark M."/>
            <person name="Zibat A."/>
            <person name="Redder P."/>
            <person name="Ruepp A."/>
            <person name="Awayez M."/>
            <person name="She Q."/>
            <person name="Garrett R.A."/>
            <person name="Klenk H.P."/>
        </authorList>
    </citation>
    <scope>NUCLEOTIDE SEQUENCE [LARGE SCALE GENOMIC DNA]</scope>
    <source>
        <strain evidence="17">DSM 5456 / JCM 9403 / PLM1-5</strain>
    </source>
</reference>
<feature type="binding site" evidence="13">
    <location>
        <position position="483"/>
    </location>
    <ligand>
        <name>GMP</name>
        <dbReference type="ChEBI" id="CHEBI:58115"/>
    </ligand>
</feature>
<dbReference type="FunFam" id="3.90.1860.10:FF:000001">
    <property type="entry name" value="tRNA-splicing ligase RtcB homolog"/>
    <property type="match status" value="1"/>
</dbReference>
<dbReference type="PANTHER" id="PTHR11118:SF1">
    <property type="entry name" value="RNA-SPLICING LIGASE RTCB HOMOLOG"/>
    <property type="match status" value="1"/>
</dbReference>
<feature type="active site" description="GMP-histidine intermediate" evidence="12">
    <location>
        <position position="407"/>
    </location>
</feature>
<dbReference type="RefSeq" id="WP_011821698.1">
    <property type="nucleotide sequence ID" value="NC_008818.1"/>
</dbReference>
<feature type="binding site" evidence="13">
    <location>
        <begin position="333"/>
        <end position="334"/>
    </location>
    <ligand>
        <name>GMP</name>
        <dbReference type="ChEBI" id="CHEBI:58115"/>
    </ligand>
</feature>
<keyword evidence="6 13" id="KW-0342">GTP-binding</keyword>
<evidence type="ECO:0000313" key="16">
    <source>
        <dbReference type="EMBL" id="ABM80380.1"/>
    </source>
</evidence>
<dbReference type="GO" id="GO:0170057">
    <property type="term" value="F:RNA ligase (GTP) activity"/>
    <property type="evidence" value="ECO:0007669"/>
    <property type="project" value="UniProtKB-EC"/>
</dbReference>
<keyword evidence="4 14" id="KW-0479">Metal-binding</keyword>
<comment type="catalytic activity">
    <reaction evidence="11">
        <text>a 3'-end 2',3'-cyclophospho-ribonucleotide-RNA + a 5'-end dephospho-ribonucleoside-RNA + GTP + H2O = a ribonucleotidyl-ribonucleotide-RNA + GMP + diphosphate + H(+)</text>
        <dbReference type="Rhea" id="RHEA:68080"/>
        <dbReference type="Rhea" id="RHEA-COMP:10464"/>
        <dbReference type="Rhea" id="RHEA-COMP:13936"/>
        <dbReference type="Rhea" id="RHEA-COMP:17355"/>
        <dbReference type="ChEBI" id="CHEBI:15377"/>
        <dbReference type="ChEBI" id="CHEBI:15378"/>
        <dbReference type="ChEBI" id="CHEBI:33019"/>
        <dbReference type="ChEBI" id="CHEBI:37565"/>
        <dbReference type="ChEBI" id="CHEBI:58115"/>
        <dbReference type="ChEBI" id="CHEBI:83064"/>
        <dbReference type="ChEBI" id="CHEBI:138284"/>
        <dbReference type="ChEBI" id="CHEBI:173118"/>
        <dbReference type="EC" id="6.5.1.8"/>
    </reaction>
</comment>
<feature type="binding site" evidence="14">
    <location>
        <position position="99"/>
    </location>
    <ligand>
        <name>Mn(2+)</name>
        <dbReference type="ChEBI" id="CHEBI:29035"/>
        <label>1</label>
    </ligand>
</feature>
<keyword evidence="3 15" id="KW-0436">Ligase</keyword>
<dbReference type="STRING" id="415426.Hbut_0518"/>
<keyword evidence="5 13" id="KW-0547">Nucleotide-binding</keyword>
<dbReference type="EnsemblBacteria" id="ABM80380">
    <property type="protein sequence ID" value="ABM80380"/>
    <property type="gene ID" value="Hbut_0518"/>
</dbReference>
<name>A2BK69_HYPBU</name>
<evidence type="ECO:0000256" key="9">
    <source>
        <dbReference type="ARBA" id="ARBA00045316"/>
    </source>
</evidence>
<protein>
    <recommendedName>
        <fullName evidence="8 15">tRNA-splicing ligase RtcB</fullName>
        <ecNumber evidence="15">6.5.1.-</ecNumber>
    </recommendedName>
</protein>
<keyword evidence="7 14" id="KW-0464">Manganese</keyword>
<organism evidence="16 17">
    <name type="scientific">Hyperthermus butylicus (strain DSM 5456 / JCM 9403 / PLM1-5)</name>
    <dbReference type="NCBI Taxonomy" id="415426"/>
    <lineage>
        <taxon>Archaea</taxon>
        <taxon>Thermoproteota</taxon>
        <taxon>Thermoprotei</taxon>
        <taxon>Desulfurococcales</taxon>
        <taxon>Pyrodictiaceae</taxon>
        <taxon>Hyperthermus</taxon>
    </lineage>
</organism>
<dbReference type="GeneID" id="4782545"/>
<dbReference type="GO" id="GO:0005525">
    <property type="term" value="F:GTP binding"/>
    <property type="evidence" value="ECO:0007669"/>
    <property type="project" value="UniProtKB-KW"/>
</dbReference>
<dbReference type="GO" id="GO:0003972">
    <property type="term" value="F:RNA ligase (ATP) activity"/>
    <property type="evidence" value="ECO:0007669"/>
    <property type="project" value="TreeGrafter"/>
</dbReference>
<sequence length="484" mass="53516">MSARIPLRKISEFEWEIPKGAKPCMKVPSIIFADEFLLEKMKGDLTLVQAANVACLGGIQKYSIVMPDGHQGYGFPIGGVAAMAVDEDGVISPGGVGYDINCGVRLIRTNLDIKDVKPKLRELIDELFRNIPSGLGSSGKIRLSIQELNKVLDEGVEWAVQRGYGWAEDPDHIEERGSWTAADSSKVSDRAKRRGAEQLGTLGSGNHFLEVQVVDKIYDPKLAEAMGITHEGQVMVMVHTGSRGLGHQVASDYLMIMERAMRKYGIRPPDRELASVPFNSREGQDYFKAMAAAANFAWTNRQLITYWARESFKKVFHRDPDQLDMVIVYDVAHNIAKLEEHDVDGKRKQLIVHRKGATRAFPPGHPQIPKDYQAIGQPVLIPGSMGTASYVLVGVPTGARAWYTAPHGAGRWLSRAAAKRMKSYTQVVRELEAKGILIRASDRATVVEEMPQAYKDVDRVALVAHRVGIAKMVVRLRPLAVTKG</sequence>
<evidence type="ECO:0000256" key="14">
    <source>
        <dbReference type="PIRSR" id="PIRSR601233-3"/>
    </source>
</evidence>
<dbReference type="Gene3D" id="3.90.1860.10">
    <property type="entry name" value="tRNA-splicing ligase RtcB"/>
    <property type="match status" value="1"/>
</dbReference>
<evidence type="ECO:0000256" key="3">
    <source>
        <dbReference type="ARBA" id="ARBA00022598"/>
    </source>
</evidence>
<evidence type="ECO:0000256" key="2">
    <source>
        <dbReference type="ARBA" id="ARBA00011245"/>
    </source>
</evidence>
<evidence type="ECO:0000313" key="17">
    <source>
        <dbReference type="Proteomes" id="UP000002593"/>
    </source>
</evidence>
<feature type="binding site" evidence="14">
    <location>
        <position position="207"/>
    </location>
    <ligand>
        <name>Mn(2+)</name>
        <dbReference type="ChEBI" id="CHEBI:29035"/>
        <label>1</label>
    </ligand>
</feature>
<dbReference type="EMBL" id="CP000493">
    <property type="protein sequence ID" value="ABM80380.1"/>
    <property type="molecule type" value="Genomic_DNA"/>
</dbReference>
<dbReference type="PANTHER" id="PTHR11118">
    <property type="entry name" value="RNA-SPLICING LIGASE RTCB HOMOLOG"/>
    <property type="match status" value="1"/>
</dbReference>